<comment type="caution">
    <text evidence="2">The sequence shown here is derived from an EMBL/GenBank/DDBJ whole genome shotgun (WGS) entry which is preliminary data.</text>
</comment>
<dbReference type="EMBL" id="PIUM01000049">
    <property type="protein sequence ID" value="PKU21634.1"/>
    <property type="molecule type" value="Genomic_DNA"/>
</dbReference>
<organism evidence="2 3">
    <name type="scientific">Telmatospirillum siberiense</name>
    <dbReference type="NCBI Taxonomy" id="382514"/>
    <lineage>
        <taxon>Bacteria</taxon>
        <taxon>Pseudomonadati</taxon>
        <taxon>Pseudomonadota</taxon>
        <taxon>Alphaproteobacteria</taxon>
        <taxon>Rhodospirillales</taxon>
        <taxon>Rhodospirillaceae</taxon>
        <taxon>Telmatospirillum</taxon>
    </lineage>
</organism>
<protein>
    <submittedName>
        <fullName evidence="2">Uncharacterized protein</fullName>
    </submittedName>
</protein>
<sequence length="163" mass="17430">MQDHDRVPLRGRRFPDQAGHREVLPAKPVGQADPMAQPMGRGGRRFDQPRKISPIGPLHVGELAIGSAFLTQRFASATGDQQLVDQGMALMVGADHQAETVSAQCQAERPAVTQAAAKFSPIIGLDGDRRRKQEGGPGRVLAQQQGHRLAGLSQGQETLDDAG</sequence>
<evidence type="ECO:0000256" key="1">
    <source>
        <dbReference type="SAM" id="MobiDB-lite"/>
    </source>
</evidence>
<gene>
    <name evidence="2" type="ORF">CWS72_25845</name>
</gene>
<dbReference type="AlphaFoldDB" id="A0A2N3PML6"/>
<proteinExistence type="predicted"/>
<reference evidence="3" key="1">
    <citation type="submission" date="2017-12" db="EMBL/GenBank/DDBJ databases">
        <title>Draft genome sequence of Telmatospirillum siberiense 26-4b1T, an acidotolerant peatland alphaproteobacterium potentially involved in sulfur cycling.</title>
        <authorList>
            <person name="Hausmann B."/>
            <person name="Pjevac P."/>
            <person name="Schreck K."/>
            <person name="Herbold C.W."/>
            <person name="Daims H."/>
            <person name="Wagner M."/>
            <person name="Pester M."/>
            <person name="Loy A."/>
        </authorList>
    </citation>
    <scope>NUCLEOTIDE SEQUENCE [LARGE SCALE GENOMIC DNA]</scope>
    <source>
        <strain evidence="3">26-4b1</strain>
    </source>
</reference>
<dbReference type="Proteomes" id="UP000233293">
    <property type="component" value="Unassembled WGS sequence"/>
</dbReference>
<keyword evidence="3" id="KW-1185">Reference proteome</keyword>
<accession>A0A2N3PML6</accession>
<evidence type="ECO:0000313" key="3">
    <source>
        <dbReference type="Proteomes" id="UP000233293"/>
    </source>
</evidence>
<evidence type="ECO:0000313" key="2">
    <source>
        <dbReference type="EMBL" id="PKU21634.1"/>
    </source>
</evidence>
<name>A0A2N3PML6_9PROT</name>
<feature type="region of interest" description="Disordered" evidence="1">
    <location>
        <begin position="124"/>
        <end position="163"/>
    </location>
</feature>
<feature type="compositionally biased region" description="Basic and acidic residues" evidence="1">
    <location>
        <begin position="1"/>
        <end position="24"/>
    </location>
</feature>
<feature type="region of interest" description="Disordered" evidence="1">
    <location>
        <begin position="1"/>
        <end position="45"/>
    </location>
</feature>